<feature type="region of interest" description="Disordered" evidence="1">
    <location>
        <begin position="1"/>
        <end position="51"/>
    </location>
</feature>
<evidence type="ECO:0000313" key="4">
    <source>
        <dbReference type="EnsemblPlants" id="KEH27717"/>
    </source>
</evidence>
<dbReference type="EnsemblPlants" id="KEH27717">
    <property type="protein sequence ID" value="KEH27717"/>
    <property type="gene ID" value="MTR_5g430520"/>
</dbReference>
<reference evidence="4" key="3">
    <citation type="submission" date="2015-04" db="UniProtKB">
        <authorList>
            <consortium name="EnsemblPlants"/>
        </authorList>
    </citation>
    <scope>IDENTIFICATION</scope>
    <source>
        <strain evidence="4">cv. Jemalong A17</strain>
    </source>
</reference>
<reference evidence="2 5" key="1">
    <citation type="journal article" date="2011" name="Nature">
        <title>The Medicago genome provides insight into the evolution of rhizobial symbioses.</title>
        <authorList>
            <person name="Young N.D."/>
            <person name="Debelle F."/>
            <person name="Oldroyd G.E."/>
            <person name="Geurts R."/>
            <person name="Cannon S.B."/>
            <person name="Udvardi M.K."/>
            <person name="Benedito V.A."/>
            <person name="Mayer K.F."/>
            <person name="Gouzy J."/>
            <person name="Schoof H."/>
            <person name="Van de Peer Y."/>
            <person name="Proost S."/>
            <person name="Cook D.R."/>
            <person name="Meyers B.C."/>
            <person name="Spannagl M."/>
            <person name="Cheung F."/>
            <person name="De Mita S."/>
            <person name="Krishnakumar V."/>
            <person name="Gundlach H."/>
            <person name="Zhou S."/>
            <person name="Mudge J."/>
            <person name="Bharti A.K."/>
            <person name="Murray J.D."/>
            <person name="Naoumkina M.A."/>
            <person name="Rosen B."/>
            <person name="Silverstein K.A."/>
            <person name="Tang H."/>
            <person name="Rombauts S."/>
            <person name="Zhao P.X."/>
            <person name="Zhou P."/>
            <person name="Barbe V."/>
            <person name="Bardou P."/>
            <person name="Bechner M."/>
            <person name="Bellec A."/>
            <person name="Berger A."/>
            <person name="Berges H."/>
            <person name="Bidwell S."/>
            <person name="Bisseling T."/>
            <person name="Choisne N."/>
            <person name="Couloux A."/>
            <person name="Denny R."/>
            <person name="Deshpande S."/>
            <person name="Dai X."/>
            <person name="Doyle J.J."/>
            <person name="Dudez A.M."/>
            <person name="Farmer A.D."/>
            <person name="Fouteau S."/>
            <person name="Franken C."/>
            <person name="Gibelin C."/>
            <person name="Gish J."/>
            <person name="Goldstein S."/>
            <person name="Gonzalez A.J."/>
            <person name="Green P.J."/>
            <person name="Hallab A."/>
            <person name="Hartog M."/>
            <person name="Hua A."/>
            <person name="Humphray S.J."/>
            <person name="Jeong D.H."/>
            <person name="Jing Y."/>
            <person name="Jocker A."/>
            <person name="Kenton S.M."/>
            <person name="Kim D.J."/>
            <person name="Klee K."/>
            <person name="Lai H."/>
            <person name="Lang C."/>
            <person name="Lin S."/>
            <person name="Macmil S.L."/>
            <person name="Magdelenat G."/>
            <person name="Matthews L."/>
            <person name="McCorrison J."/>
            <person name="Monaghan E.L."/>
            <person name="Mun J.H."/>
            <person name="Najar F.Z."/>
            <person name="Nicholson C."/>
            <person name="Noirot C."/>
            <person name="O'Bleness M."/>
            <person name="Paule C.R."/>
            <person name="Poulain J."/>
            <person name="Prion F."/>
            <person name="Qin B."/>
            <person name="Qu C."/>
            <person name="Retzel E.F."/>
            <person name="Riddle C."/>
            <person name="Sallet E."/>
            <person name="Samain S."/>
            <person name="Samson N."/>
            <person name="Sanders I."/>
            <person name="Saurat O."/>
            <person name="Scarpelli C."/>
            <person name="Schiex T."/>
            <person name="Segurens B."/>
            <person name="Severin A.J."/>
            <person name="Sherrier D.J."/>
            <person name="Shi R."/>
            <person name="Sims S."/>
            <person name="Singer S.R."/>
            <person name="Sinharoy S."/>
            <person name="Sterck L."/>
            <person name="Viollet A."/>
            <person name="Wang B.B."/>
            <person name="Wang K."/>
            <person name="Wang M."/>
            <person name="Wang X."/>
            <person name="Warfsmann J."/>
            <person name="Weissenbach J."/>
            <person name="White D.D."/>
            <person name="White J.D."/>
            <person name="Wiley G.B."/>
            <person name="Wincker P."/>
            <person name="Xing Y."/>
            <person name="Yang L."/>
            <person name="Yao Z."/>
            <person name="Ying F."/>
            <person name="Zhai J."/>
            <person name="Zhou L."/>
            <person name="Zuber A."/>
            <person name="Denarie J."/>
            <person name="Dixon R.A."/>
            <person name="May G.D."/>
            <person name="Schwartz D.C."/>
            <person name="Rogers J."/>
            <person name="Quetier F."/>
            <person name="Town C.D."/>
            <person name="Roe B.A."/>
        </authorList>
    </citation>
    <scope>NUCLEOTIDE SEQUENCE [LARGE SCALE GENOMIC DNA]</scope>
    <source>
        <strain evidence="2">A17</strain>
        <strain evidence="4 5">cv. Jemalong A17</strain>
    </source>
</reference>
<evidence type="ECO:0000313" key="3">
    <source>
        <dbReference type="EMBL" id="RHN54847.1"/>
    </source>
</evidence>
<evidence type="ECO:0000313" key="6">
    <source>
        <dbReference type="Proteomes" id="UP000265566"/>
    </source>
</evidence>
<dbReference type="Proteomes" id="UP000265566">
    <property type="component" value="Chromosome 5"/>
</dbReference>
<accession>A0A072UDL2</accession>
<protein>
    <submittedName>
        <fullName evidence="2 4">Uncharacterized protein</fullName>
    </submittedName>
</protein>
<dbReference type="EMBL" id="PSQE01000005">
    <property type="protein sequence ID" value="RHN54847.1"/>
    <property type="molecule type" value="Genomic_DNA"/>
</dbReference>
<proteinExistence type="predicted"/>
<dbReference type="Gramene" id="rna29940">
    <property type="protein sequence ID" value="RHN54847.1"/>
    <property type="gene ID" value="gene29940"/>
</dbReference>
<gene>
    <name evidence="4" type="primary">25495004</name>
    <name evidence="2" type="ordered locus">MTR_5g430520</name>
    <name evidence="3" type="ORF">MtrunA17_Chr5g0411321</name>
</gene>
<evidence type="ECO:0000313" key="2">
    <source>
        <dbReference type="EMBL" id="KEH27717.1"/>
    </source>
</evidence>
<feature type="compositionally biased region" description="Acidic residues" evidence="1">
    <location>
        <begin position="27"/>
        <end position="39"/>
    </location>
</feature>
<feature type="compositionally biased region" description="Basic and acidic residues" evidence="1">
    <location>
        <begin position="40"/>
        <end position="51"/>
    </location>
</feature>
<dbReference type="AlphaFoldDB" id="A0A072UDL2"/>
<name>A0A072UDL2_MEDTR</name>
<evidence type="ECO:0000256" key="1">
    <source>
        <dbReference type="SAM" id="MobiDB-lite"/>
    </source>
</evidence>
<dbReference type="KEGG" id="mtr:25495004"/>
<dbReference type="HOGENOM" id="CLU_850923_0_0_1"/>
<reference evidence="2 5" key="2">
    <citation type="journal article" date="2014" name="BMC Genomics">
        <title>An improved genome release (version Mt4.0) for the model legume Medicago truncatula.</title>
        <authorList>
            <person name="Tang H."/>
            <person name="Krishnakumar V."/>
            <person name="Bidwell S."/>
            <person name="Rosen B."/>
            <person name="Chan A."/>
            <person name="Zhou S."/>
            <person name="Gentzbittel L."/>
            <person name="Childs K.L."/>
            <person name="Yandell M."/>
            <person name="Gundlach H."/>
            <person name="Mayer K.F."/>
            <person name="Schwartz D.C."/>
            <person name="Town C.D."/>
        </authorList>
    </citation>
    <scope>GENOME REANNOTATION</scope>
    <source>
        <strain evidence="2">A17</strain>
        <strain evidence="4 5">cv. Jemalong A17</strain>
    </source>
</reference>
<sequence length="327" mass="37359">MSDPEGNTNGDEDPETSTVVEKAKECENEDWPPEDEDEVEKERSEERKRAEDWKKTVGGSRDFYYFMLRASMIRAEIRAEGLLGCCLRRNLLCLEWSETYTALMVDYFNFIFPRISVQIAAIEESLIFFYGKKESPNKSVAQIDKDILEANLHCLERLMMLLGGKTLRDVINRMKVVFQNNDIKLLRDATQQARNVSDKLFKLLQAYFKLGVNLGLPEAKSIVVFSVSVERFKNSADMTAMKAYEVLQKFDKMASGGIETSSNRETLTLLDRLFKNKPPSDPVSDEVTRACDFIDGCTEEQISAFYKKEWESKAGFGAWFAKKELGG</sequence>
<reference evidence="3" key="5">
    <citation type="journal article" date="2018" name="Nat. Plants">
        <title>Whole-genome landscape of Medicago truncatula symbiotic genes.</title>
        <authorList>
            <person name="Pecrix Y."/>
            <person name="Gamas P."/>
            <person name="Carrere S."/>
        </authorList>
    </citation>
    <scope>NUCLEOTIDE SEQUENCE</scope>
    <source>
        <tissue evidence="3">Leaves</tissue>
    </source>
</reference>
<keyword evidence="5" id="KW-1185">Reference proteome</keyword>
<dbReference type="EMBL" id="CM001221">
    <property type="protein sequence ID" value="KEH27717.1"/>
    <property type="molecule type" value="Genomic_DNA"/>
</dbReference>
<reference evidence="6" key="4">
    <citation type="journal article" date="2018" name="Nat. Plants">
        <title>Whole-genome landscape of Medicago truncatula symbiotic genes.</title>
        <authorList>
            <person name="Pecrix Y."/>
            <person name="Staton S.E."/>
            <person name="Sallet E."/>
            <person name="Lelandais-Briere C."/>
            <person name="Moreau S."/>
            <person name="Carrere S."/>
            <person name="Blein T."/>
            <person name="Jardinaud M.F."/>
            <person name="Latrasse D."/>
            <person name="Zouine M."/>
            <person name="Zahm M."/>
            <person name="Kreplak J."/>
            <person name="Mayjonade B."/>
            <person name="Satge C."/>
            <person name="Perez M."/>
            <person name="Cauet S."/>
            <person name="Marande W."/>
            <person name="Chantry-Darmon C."/>
            <person name="Lopez-Roques C."/>
            <person name="Bouchez O."/>
            <person name="Berard A."/>
            <person name="Debelle F."/>
            <person name="Munos S."/>
            <person name="Bendahmane A."/>
            <person name="Berges H."/>
            <person name="Niebel A."/>
            <person name="Buitink J."/>
            <person name="Frugier F."/>
            <person name="Benhamed M."/>
            <person name="Crespi M."/>
            <person name="Gouzy J."/>
            <person name="Gamas P."/>
        </authorList>
    </citation>
    <scope>NUCLEOTIDE SEQUENCE [LARGE SCALE GENOMIC DNA]</scope>
    <source>
        <strain evidence="6">cv. Jemalong A17</strain>
    </source>
</reference>
<organism evidence="2 5">
    <name type="scientific">Medicago truncatula</name>
    <name type="common">Barrel medic</name>
    <name type="synonym">Medicago tribuloides</name>
    <dbReference type="NCBI Taxonomy" id="3880"/>
    <lineage>
        <taxon>Eukaryota</taxon>
        <taxon>Viridiplantae</taxon>
        <taxon>Streptophyta</taxon>
        <taxon>Embryophyta</taxon>
        <taxon>Tracheophyta</taxon>
        <taxon>Spermatophyta</taxon>
        <taxon>Magnoliopsida</taxon>
        <taxon>eudicotyledons</taxon>
        <taxon>Gunneridae</taxon>
        <taxon>Pentapetalae</taxon>
        <taxon>rosids</taxon>
        <taxon>fabids</taxon>
        <taxon>Fabales</taxon>
        <taxon>Fabaceae</taxon>
        <taxon>Papilionoideae</taxon>
        <taxon>50 kb inversion clade</taxon>
        <taxon>NPAAA clade</taxon>
        <taxon>Hologalegina</taxon>
        <taxon>IRL clade</taxon>
        <taxon>Trifolieae</taxon>
        <taxon>Medicago</taxon>
    </lineage>
</organism>
<dbReference type="Proteomes" id="UP000002051">
    <property type="component" value="Chromosome 5"/>
</dbReference>
<evidence type="ECO:0000313" key="5">
    <source>
        <dbReference type="Proteomes" id="UP000002051"/>
    </source>
</evidence>